<protein>
    <submittedName>
        <fullName evidence="2">Uncharacterized protein</fullName>
    </submittedName>
</protein>
<evidence type="ECO:0000256" key="1">
    <source>
        <dbReference type="SAM" id="MobiDB-lite"/>
    </source>
</evidence>
<organism evidence="2 3">
    <name type="scientific">Malassezia cuniculi</name>
    <dbReference type="NCBI Taxonomy" id="948313"/>
    <lineage>
        <taxon>Eukaryota</taxon>
        <taxon>Fungi</taxon>
        <taxon>Dikarya</taxon>
        <taxon>Basidiomycota</taxon>
        <taxon>Ustilaginomycotina</taxon>
        <taxon>Malasseziomycetes</taxon>
        <taxon>Malasseziales</taxon>
        <taxon>Malasseziaceae</taxon>
        <taxon>Malassezia</taxon>
    </lineage>
</organism>
<dbReference type="Proteomes" id="UP001219933">
    <property type="component" value="Chromosome 2"/>
</dbReference>
<feature type="compositionally biased region" description="Polar residues" evidence="1">
    <location>
        <begin position="64"/>
        <end position="78"/>
    </location>
</feature>
<reference evidence="2" key="1">
    <citation type="submission" date="2023-03" db="EMBL/GenBank/DDBJ databases">
        <title>Mating type loci evolution in Malassezia.</title>
        <authorList>
            <person name="Coelho M.A."/>
        </authorList>
    </citation>
    <scope>NUCLEOTIDE SEQUENCE</scope>
    <source>
        <strain evidence="2">CBS 11721</strain>
    </source>
</reference>
<feature type="region of interest" description="Disordered" evidence="1">
    <location>
        <begin position="1"/>
        <end position="114"/>
    </location>
</feature>
<feature type="region of interest" description="Disordered" evidence="1">
    <location>
        <begin position="126"/>
        <end position="370"/>
    </location>
</feature>
<proteinExistence type="predicted"/>
<sequence length="388" mass="40584">MRPEEIPRPPKINIPEQQRRLSEFAARTFPKPKPATSRHGSRDSDPEDPDAPEDGARLGRSGDSAGSESPDGHTTNNAERSERAGSAGRESTGEKISDTDSERTAAGAAAGPGRFAWLSAFTRRSRNPDAAGDVAGDDPENSAAHINSDKPPQRSASDLSQTAKPNVRDSQSVAALGTPMPLGASGGKPVVPPKDDESPRGSTVPPPGAVAVPPAALSSGQQQPQPAQPRPAGRSQPMPMPMPMAQPMRVGSGQPVSLGKPLSPGRPMPESGSLPRPMAMPPRGSPQKVTRAPETTNKPVTQGPQWTTGTTFFPDPKLNIGSLAVGDWSSRTPSPQTINISDSRRATPQEPAQPQAPRGPPAVNLPYMGTVRQKDVELAPIAKGNTAQ</sequence>
<feature type="compositionally biased region" description="Polar residues" evidence="1">
    <location>
        <begin position="154"/>
        <end position="173"/>
    </location>
</feature>
<feature type="compositionally biased region" description="Polar residues" evidence="1">
    <location>
        <begin position="329"/>
        <end position="341"/>
    </location>
</feature>
<evidence type="ECO:0000313" key="3">
    <source>
        <dbReference type="Proteomes" id="UP001219933"/>
    </source>
</evidence>
<feature type="compositionally biased region" description="Low complexity" evidence="1">
    <location>
        <begin position="209"/>
        <end position="237"/>
    </location>
</feature>
<keyword evidence="3" id="KW-1185">Reference proteome</keyword>
<accession>A0AAF0JAL5</accession>
<evidence type="ECO:0000313" key="2">
    <source>
        <dbReference type="EMBL" id="WFD34426.1"/>
    </source>
</evidence>
<dbReference type="EMBL" id="CP119878">
    <property type="protein sequence ID" value="WFD34426.1"/>
    <property type="molecule type" value="Genomic_DNA"/>
</dbReference>
<gene>
    <name evidence="2" type="ORF">MCUN1_001267</name>
</gene>
<name>A0AAF0JAL5_9BASI</name>
<feature type="compositionally biased region" description="Polar residues" evidence="1">
    <location>
        <begin position="293"/>
        <end position="311"/>
    </location>
</feature>
<feature type="compositionally biased region" description="Basic and acidic residues" evidence="1">
    <location>
        <begin position="91"/>
        <end position="103"/>
    </location>
</feature>
<dbReference type="AlphaFoldDB" id="A0AAF0JAL5"/>